<proteinExistence type="predicted"/>
<dbReference type="Pfam" id="PF10545">
    <property type="entry name" value="MADF_DNA_bdg"/>
    <property type="match status" value="1"/>
</dbReference>
<dbReference type="InterPro" id="IPR006578">
    <property type="entry name" value="MADF-dom"/>
</dbReference>
<dbReference type="PROSITE" id="PS51029">
    <property type="entry name" value="MADF"/>
    <property type="match status" value="1"/>
</dbReference>
<evidence type="ECO:0000313" key="2">
    <source>
        <dbReference type="EMBL" id="KAL1489335.1"/>
    </source>
</evidence>
<protein>
    <recommendedName>
        <fullName evidence="1">MADF domain-containing protein</fullName>
    </recommendedName>
</protein>
<organism evidence="2 3">
    <name type="scientific">Hypothenemus hampei</name>
    <name type="common">Coffee berry borer</name>
    <dbReference type="NCBI Taxonomy" id="57062"/>
    <lineage>
        <taxon>Eukaryota</taxon>
        <taxon>Metazoa</taxon>
        <taxon>Ecdysozoa</taxon>
        <taxon>Arthropoda</taxon>
        <taxon>Hexapoda</taxon>
        <taxon>Insecta</taxon>
        <taxon>Pterygota</taxon>
        <taxon>Neoptera</taxon>
        <taxon>Endopterygota</taxon>
        <taxon>Coleoptera</taxon>
        <taxon>Polyphaga</taxon>
        <taxon>Cucujiformia</taxon>
        <taxon>Curculionidae</taxon>
        <taxon>Scolytinae</taxon>
        <taxon>Hypothenemus</taxon>
    </lineage>
</organism>
<gene>
    <name evidence="2" type="ORF">ABEB36_014251</name>
</gene>
<dbReference type="AlphaFoldDB" id="A0ABD1E454"/>
<dbReference type="EMBL" id="JBDJPC010000012">
    <property type="protein sequence ID" value="KAL1489335.1"/>
    <property type="molecule type" value="Genomic_DNA"/>
</dbReference>
<name>A0ABD1E454_HYPHA</name>
<evidence type="ECO:0000313" key="3">
    <source>
        <dbReference type="Proteomes" id="UP001566132"/>
    </source>
</evidence>
<dbReference type="InterPro" id="IPR039353">
    <property type="entry name" value="TF_Adf1"/>
</dbReference>
<feature type="domain" description="MADF" evidence="1">
    <location>
        <begin position="5"/>
        <end position="87"/>
    </location>
</feature>
<dbReference type="PANTHER" id="PTHR12243:SF69">
    <property type="entry name" value="SI:CH73-59F11.3"/>
    <property type="match status" value="1"/>
</dbReference>
<accession>A0ABD1E454</accession>
<evidence type="ECO:0000259" key="1">
    <source>
        <dbReference type="PROSITE" id="PS51029"/>
    </source>
</evidence>
<dbReference type="Proteomes" id="UP001566132">
    <property type="component" value="Unassembled WGS sequence"/>
</dbReference>
<dbReference type="PANTHER" id="PTHR12243">
    <property type="entry name" value="MADF DOMAIN TRANSCRIPTION FACTOR"/>
    <property type="match status" value="1"/>
</dbReference>
<comment type="caution">
    <text evidence="2">The sequence shown here is derived from an EMBL/GenBank/DDBJ whole genome shotgun (WGS) entry which is preliminary data.</text>
</comment>
<reference evidence="2 3" key="1">
    <citation type="submission" date="2024-05" db="EMBL/GenBank/DDBJ databases">
        <title>Genetic variation in Jamaican populations of the coffee berry borer (Hypothenemus hampei).</title>
        <authorList>
            <person name="Errbii M."/>
            <person name="Myrie A."/>
        </authorList>
    </citation>
    <scope>NUCLEOTIDE SEQUENCE [LARGE SCALE GENOMIC DNA]</scope>
    <source>
        <strain evidence="2">JA-Hopewell-2020-01-JO</strain>
        <tissue evidence="2">Whole body</tissue>
    </source>
</reference>
<sequence length="87" mass="10765">MDDEKFIQIIQNYPYLYDRKRVDFKDLKKNNLWREISKELNYPVSDVQNRWKYLREKYGRERKPKLPSGSGTTVYDKPEWEFLRTLS</sequence>
<dbReference type="SMART" id="SM00595">
    <property type="entry name" value="MADF"/>
    <property type="match status" value="1"/>
</dbReference>
<keyword evidence="3" id="KW-1185">Reference proteome</keyword>